<dbReference type="PANTHER" id="PTHR37848:SF1">
    <property type="entry name" value="SUN DOMAIN-CONTAINING PROTEIN"/>
    <property type="match status" value="1"/>
</dbReference>
<dbReference type="OrthoDB" id="10261384at2759"/>
<dbReference type="Proteomes" id="UP000824596">
    <property type="component" value="Unassembled WGS sequence"/>
</dbReference>
<dbReference type="EMBL" id="JAIZPD010000001">
    <property type="protein sequence ID" value="KAH0967894.1"/>
    <property type="molecule type" value="Genomic_DNA"/>
</dbReference>
<keyword evidence="3" id="KW-1185">Reference proteome</keyword>
<feature type="compositionally biased region" description="Basic and acidic residues" evidence="1">
    <location>
        <begin position="45"/>
        <end position="55"/>
    </location>
</feature>
<evidence type="ECO:0000256" key="1">
    <source>
        <dbReference type="SAM" id="MobiDB-lite"/>
    </source>
</evidence>
<gene>
    <name evidence="2" type="ORF">HRG_00536</name>
</gene>
<reference evidence="2" key="1">
    <citation type="submission" date="2021-09" db="EMBL/GenBank/DDBJ databases">
        <title>A high-quality genome of the endoparasitic fungus Hirsutella rhossiliensis with a comparison of Hirsutella genomes reveals transposable elements contributing to genome size variation.</title>
        <authorList>
            <person name="Lin R."/>
            <person name="Jiao Y."/>
            <person name="Sun X."/>
            <person name="Ling J."/>
            <person name="Xie B."/>
            <person name="Cheng X."/>
        </authorList>
    </citation>
    <scope>NUCLEOTIDE SEQUENCE</scope>
    <source>
        <strain evidence="2">HR02</strain>
    </source>
</reference>
<dbReference type="Pfam" id="PF10199">
    <property type="entry name" value="Adaptin_binding"/>
    <property type="match status" value="1"/>
</dbReference>
<dbReference type="GeneID" id="68349665"/>
<feature type="compositionally biased region" description="Basic and acidic residues" evidence="1">
    <location>
        <begin position="641"/>
        <end position="653"/>
    </location>
</feature>
<feature type="compositionally biased region" description="Polar residues" evidence="1">
    <location>
        <begin position="18"/>
        <end position="29"/>
    </location>
</feature>
<feature type="region of interest" description="Disordered" evidence="1">
    <location>
        <begin position="625"/>
        <end position="681"/>
    </location>
</feature>
<dbReference type="AlphaFoldDB" id="A0A9P8SN15"/>
<organism evidence="2 3">
    <name type="scientific">Hirsutella rhossiliensis</name>
    <dbReference type="NCBI Taxonomy" id="111463"/>
    <lineage>
        <taxon>Eukaryota</taxon>
        <taxon>Fungi</taxon>
        <taxon>Dikarya</taxon>
        <taxon>Ascomycota</taxon>
        <taxon>Pezizomycotina</taxon>
        <taxon>Sordariomycetes</taxon>
        <taxon>Hypocreomycetidae</taxon>
        <taxon>Hypocreales</taxon>
        <taxon>Ophiocordycipitaceae</taxon>
        <taxon>Hirsutella</taxon>
    </lineage>
</organism>
<dbReference type="RefSeq" id="XP_044725407.1">
    <property type="nucleotide sequence ID" value="XM_044859007.1"/>
</dbReference>
<protein>
    <submittedName>
        <fullName evidence="2">Alpha and gamma adaptin binding protein p34 domain-containing protein</fullName>
    </submittedName>
</protein>
<dbReference type="Gene3D" id="3.40.50.11960">
    <property type="match status" value="1"/>
</dbReference>
<feature type="region of interest" description="Disordered" evidence="1">
    <location>
        <begin position="569"/>
        <end position="602"/>
    </location>
</feature>
<accession>A0A9P8SN15</accession>
<sequence>MGNVEPLPSPKPPLSPLQESRSAISLQTTAAAPSSSSVAAAAVPHGHESLSRYFDDPIQGEYDNDDLPPLYSEHAETDAADSAPVNPLIPRGGDQLVQPFGHDGGGTTAYYLDPRLDSDPSFLIDHIQRLAAVPPRPFVRLRGTHRERQRGRDKDRHGADQVVDFDIRIELTHLLYTDITRQQAWRGLVTAGNLEKVRRGTVFAERAPGFGGAAEEGVPGLEQWCHRFCASPAGLKCFTLERRVLGWDWDLLRRRLEALVRATNYRGHAVVSFPVRDARVDVYNDCRTNRWRLTGRIRFLFYATFLFLLTWPWLLLRTRRWETVAAEWHASQPTSVPGRRRYAAGMGEEQWYSLWATAIQRAMLERRDCELDRGDLERAQGETVMQVSNPKRVLAVSLANEANHLSRVIRDLSGSAPGPASTSLAGTTHHVAFETQYYKASVPVWLDLIASPAEWAESFLSDEASEVLAVLGGLVVVFALPAAGASGDELRLLIEHVGRVVNMGLGGWEWEGVRLAVGVGEDAADDWDELCAEAGLEFVQVGVGQQQQRGLNEFGERIGMARVKEALESNDWAQTDSPSLSDFGDFESGSDGHPEANNVDFDPETLDFGFDRADFEGLRRAIWSAGQRDSPAAETAGASTREAKADDVARDDDGASAEDTSLQGGPCVDEGDEAEVDGDDVLKLERMTRKLQAVRDAGAGMGEAQRKKMAARAVAEAMKEL</sequence>
<evidence type="ECO:0000313" key="3">
    <source>
        <dbReference type="Proteomes" id="UP000824596"/>
    </source>
</evidence>
<feature type="compositionally biased region" description="Low complexity" evidence="1">
    <location>
        <begin position="30"/>
        <end position="44"/>
    </location>
</feature>
<feature type="compositionally biased region" description="Acidic residues" evidence="1">
    <location>
        <begin position="669"/>
        <end position="679"/>
    </location>
</feature>
<feature type="compositionally biased region" description="Polar residues" evidence="1">
    <location>
        <begin position="571"/>
        <end position="580"/>
    </location>
</feature>
<name>A0A9P8SN15_9HYPO</name>
<evidence type="ECO:0000313" key="2">
    <source>
        <dbReference type="EMBL" id="KAH0967894.1"/>
    </source>
</evidence>
<comment type="caution">
    <text evidence="2">The sequence shown here is derived from an EMBL/GenBank/DDBJ whole genome shotgun (WGS) entry which is preliminary data.</text>
</comment>
<feature type="region of interest" description="Disordered" evidence="1">
    <location>
        <begin position="1"/>
        <end position="94"/>
    </location>
</feature>
<dbReference type="PANTHER" id="PTHR37848">
    <property type="entry name" value="EXPRESSED PROTEIN"/>
    <property type="match status" value="1"/>
</dbReference>
<proteinExistence type="predicted"/>